<proteinExistence type="inferred from homology"/>
<evidence type="ECO:0000313" key="9">
    <source>
        <dbReference type="EMBL" id="TWT60868.1"/>
    </source>
</evidence>
<comment type="similarity">
    <text evidence="6">Belongs to the exbB/tolQ family.</text>
</comment>
<feature type="transmembrane region" description="Helical" evidence="7">
    <location>
        <begin position="60"/>
        <end position="77"/>
    </location>
</feature>
<dbReference type="OrthoDB" id="230181at2"/>
<evidence type="ECO:0000256" key="1">
    <source>
        <dbReference type="ARBA" id="ARBA00004651"/>
    </source>
</evidence>
<keyword evidence="10" id="KW-1185">Reference proteome</keyword>
<comment type="subcellular location">
    <subcellularLocation>
        <location evidence="1">Cell membrane</location>
        <topology evidence="1">Multi-pass membrane protein</topology>
    </subcellularLocation>
    <subcellularLocation>
        <location evidence="6">Membrane</location>
        <topology evidence="6">Multi-pass membrane protein</topology>
    </subcellularLocation>
</comment>
<organism evidence="9 10">
    <name type="scientific">Rubinisphaera italica</name>
    <dbReference type="NCBI Taxonomy" id="2527969"/>
    <lineage>
        <taxon>Bacteria</taxon>
        <taxon>Pseudomonadati</taxon>
        <taxon>Planctomycetota</taxon>
        <taxon>Planctomycetia</taxon>
        <taxon>Planctomycetales</taxon>
        <taxon>Planctomycetaceae</taxon>
        <taxon>Rubinisphaera</taxon>
    </lineage>
</organism>
<evidence type="ECO:0000256" key="7">
    <source>
        <dbReference type="SAM" id="Phobius"/>
    </source>
</evidence>
<dbReference type="Proteomes" id="UP000316095">
    <property type="component" value="Unassembled WGS sequence"/>
</dbReference>
<feature type="transmembrane region" description="Helical" evidence="7">
    <location>
        <begin position="215"/>
        <end position="235"/>
    </location>
</feature>
<feature type="transmembrane region" description="Helical" evidence="7">
    <location>
        <begin position="173"/>
        <end position="195"/>
    </location>
</feature>
<dbReference type="EMBL" id="SJPG01000001">
    <property type="protein sequence ID" value="TWT60868.1"/>
    <property type="molecule type" value="Genomic_DNA"/>
</dbReference>
<dbReference type="GO" id="GO:0005886">
    <property type="term" value="C:plasma membrane"/>
    <property type="evidence" value="ECO:0007669"/>
    <property type="project" value="UniProtKB-SubCell"/>
</dbReference>
<dbReference type="PROSITE" id="PS51257">
    <property type="entry name" value="PROKAR_LIPOPROTEIN"/>
    <property type="match status" value="1"/>
</dbReference>
<feature type="transmembrane region" description="Helical" evidence="7">
    <location>
        <begin position="20"/>
        <end position="40"/>
    </location>
</feature>
<evidence type="ECO:0000256" key="5">
    <source>
        <dbReference type="ARBA" id="ARBA00023136"/>
    </source>
</evidence>
<keyword evidence="5 7" id="KW-0472">Membrane</keyword>
<comment type="caution">
    <text evidence="9">The sequence shown here is derived from an EMBL/GenBank/DDBJ whole genome shotgun (WGS) entry which is preliminary data.</text>
</comment>
<evidence type="ECO:0000259" key="8">
    <source>
        <dbReference type="Pfam" id="PF01618"/>
    </source>
</evidence>
<dbReference type="GO" id="GO:0017038">
    <property type="term" value="P:protein import"/>
    <property type="evidence" value="ECO:0007669"/>
    <property type="project" value="TreeGrafter"/>
</dbReference>
<reference evidence="9 10" key="1">
    <citation type="submission" date="2019-02" db="EMBL/GenBank/DDBJ databases">
        <title>Deep-cultivation of Planctomycetes and their phenomic and genomic characterization uncovers novel biology.</title>
        <authorList>
            <person name="Wiegand S."/>
            <person name="Jogler M."/>
            <person name="Boedeker C."/>
            <person name="Pinto D."/>
            <person name="Vollmers J."/>
            <person name="Rivas-Marin E."/>
            <person name="Kohn T."/>
            <person name="Peeters S.H."/>
            <person name="Heuer A."/>
            <person name="Rast P."/>
            <person name="Oberbeckmann S."/>
            <person name="Bunk B."/>
            <person name="Jeske O."/>
            <person name="Meyerdierks A."/>
            <person name="Storesund J.E."/>
            <person name="Kallscheuer N."/>
            <person name="Luecker S."/>
            <person name="Lage O.M."/>
            <person name="Pohl T."/>
            <person name="Merkel B.J."/>
            <person name="Hornburger P."/>
            <person name="Mueller R.-W."/>
            <person name="Bruemmer F."/>
            <person name="Labrenz M."/>
            <person name="Spormann A.M."/>
            <person name="Op Den Camp H."/>
            <person name="Overmann J."/>
            <person name="Amann R."/>
            <person name="Jetten M.S.M."/>
            <person name="Mascher T."/>
            <person name="Medema M.H."/>
            <person name="Devos D.P."/>
            <person name="Kaster A.-K."/>
            <person name="Ovreas L."/>
            <person name="Rohde M."/>
            <person name="Galperin M.Y."/>
            <person name="Jogler C."/>
        </authorList>
    </citation>
    <scope>NUCLEOTIDE SEQUENCE [LARGE SCALE GENOMIC DNA]</scope>
    <source>
        <strain evidence="9 10">Pan54</strain>
    </source>
</reference>
<dbReference type="RefSeq" id="WP_146502925.1">
    <property type="nucleotide sequence ID" value="NZ_SJPG01000001.1"/>
</dbReference>
<evidence type="ECO:0000256" key="4">
    <source>
        <dbReference type="ARBA" id="ARBA00022989"/>
    </source>
</evidence>
<protein>
    <submittedName>
        <fullName evidence="9">MotA/TolQ/ExbB proton channel family protein</fullName>
    </submittedName>
</protein>
<dbReference type="AlphaFoldDB" id="A0A5C5XDI2"/>
<evidence type="ECO:0000256" key="6">
    <source>
        <dbReference type="RuleBase" id="RU004057"/>
    </source>
</evidence>
<name>A0A5C5XDI2_9PLAN</name>
<dbReference type="PANTHER" id="PTHR30625:SF11">
    <property type="entry name" value="MOTA_TOLQ_EXBB PROTON CHANNEL DOMAIN-CONTAINING PROTEIN"/>
    <property type="match status" value="1"/>
</dbReference>
<dbReference type="InterPro" id="IPR050790">
    <property type="entry name" value="ExbB/TolQ_transport"/>
</dbReference>
<keyword evidence="3 7" id="KW-0812">Transmembrane</keyword>
<keyword evidence="4 7" id="KW-1133">Transmembrane helix</keyword>
<evidence type="ECO:0000256" key="3">
    <source>
        <dbReference type="ARBA" id="ARBA00022692"/>
    </source>
</evidence>
<feature type="domain" description="MotA/TolQ/ExbB proton channel" evidence="8">
    <location>
        <begin position="141"/>
        <end position="249"/>
    </location>
</feature>
<dbReference type="PANTHER" id="PTHR30625">
    <property type="entry name" value="PROTEIN TOLQ"/>
    <property type="match status" value="1"/>
</dbReference>
<dbReference type="InterPro" id="IPR002898">
    <property type="entry name" value="MotA_ExbB_proton_chnl"/>
</dbReference>
<dbReference type="Pfam" id="PF01618">
    <property type="entry name" value="MotA_ExbB"/>
    <property type="match status" value="1"/>
</dbReference>
<gene>
    <name evidence="9" type="ORF">Pan54_15960</name>
</gene>
<accession>A0A5C5XDI2</accession>
<keyword evidence="6" id="KW-0653">Protein transport</keyword>
<evidence type="ECO:0000256" key="2">
    <source>
        <dbReference type="ARBA" id="ARBA00022475"/>
    </source>
</evidence>
<sequence>MKTTQKSPAPLESGRKNKAANLGTHPLLWGSIACVLFYLALPYTPFQQELLTRYCCSHPLEYITIGLFFFGMSTLIFRWRELHLETESVKSARCILQEVEQDKATGYDLAISILEKIRGLGDKVSGSIAGQRLLEAANYFRKTNSSEHLESHLRHCADLELDRSQQRLGLVNTISWAIPIVGFLGTVMGITIAIANVSPEQLDQSLSEVTSGLGVAFDTTALSLSLSLVLVFATFRIRSRQEELLNEIEAGVDQPLTILFHAGSTNNMVDDQLVISQQLMEASERIVTEATAAWRDTLNQLQGRLLLTLESEQQSFLGMIEQGFSSSLESQQNYLSAVRSRESERTNELLSHLETTLTDWNFTLSEVSGGLRSQIEEQRSQTILLHNMVEKQQTLTTLQQKLDESIDAHRITETLDQTLNSLTAAIQLLNARVNSSSRAA</sequence>
<keyword evidence="2" id="KW-1003">Cell membrane</keyword>
<evidence type="ECO:0000313" key="10">
    <source>
        <dbReference type="Proteomes" id="UP000316095"/>
    </source>
</evidence>
<keyword evidence="6" id="KW-0813">Transport</keyword>